<dbReference type="GO" id="GO:0030001">
    <property type="term" value="P:metal ion transport"/>
    <property type="evidence" value="ECO:0007669"/>
    <property type="project" value="UniProtKB-ARBA"/>
</dbReference>
<accession>A0A8A7KAP5</accession>
<evidence type="ECO:0008006" key="12">
    <source>
        <dbReference type="Google" id="ProtNLM"/>
    </source>
</evidence>
<dbReference type="PANTHER" id="PTHR32024:SF2">
    <property type="entry name" value="TRK SYSTEM POTASSIUM UPTAKE PROTEIN TRKG-RELATED"/>
    <property type="match status" value="1"/>
</dbReference>
<evidence type="ECO:0000256" key="8">
    <source>
        <dbReference type="ARBA" id="ARBA00023136"/>
    </source>
</evidence>
<protein>
    <recommendedName>
        <fullName evidence="12">Cation transporter</fullName>
    </recommendedName>
</protein>
<gene>
    <name evidence="10" type="ORF">GM661_10135</name>
</gene>
<sequence length="276" mass="31130">MSTGGFSTVQASIGYWNSVPIELVTIILMFLGTINFATHYALLQGKFKTFFRNGEIRLMGFLLIISIPLVVFIGLNGLYTTLSSSFRDTVFQLVSALSTTGFSTIDFVFWPIFANFFVIIFMLIGGGTGSTAGGIKQFRVYIILKSIYWEIKQHFLPKNRVNEDYVWRGEDKLYIKDKNIREIANYIILYLFTYLSGVLIFLASGYSLRDSLFEFASALGTVGLSIGITGPDASGLILWTEIFGMMLGRLEFLVIIFAFTKLIKDSKYYFKKKITG</sequence>
<evidence type="ECO:0000256" key="6">
    <source>
        <dbReference type="ARBA" id="ARBA00022989"/>
    </source>
</evidence>
<keyword evidence="3" id="KW-0813">Transport</keyword>
<proteinExistence type="inferred from homology"/>
<keyword evidence="4" id="KW-1003">Cell membrane</keyword>
<dbReference type="KEGG" id="ifn:GM661_10135"/>
<keyword evidence="6 9" id="KW-1133">Transmembrane helix</keyword>
<dbReference type="InterPro" id="IPR003445">
    <property type="entry name" value="Cat_transpt"/>
</dbReference>
<name>A0A8A7KAP5_9FIRM</name>
<evidence type="ECO:0000313" key="11">
    <source>
        <dbReference type="Proteomes" id="UP000665020"/>
    </source>
</evidence>
<keyword evidence="7" id="KW-0406">Ion transport</keyword>
<comment type="similarity">
    <text evidence="2">Belongs to the TrkH potassium transport family.</text>
</comment>
<reference evidence="10" key="1">
    <citation type="submission" date="2019-12" db="EMBL/GenBank/DDBJ databases">
        <authorList>
            <person name="zhang j."/>
            <person name="sun C.M."/>
        </authorList>
    </citation>
    <scope>NUCLEOTIDE SEQUENCE</scope>
    <source>
        <strain evidence="10">NS-1</strain>
    </source>
</reference>
<dbReference type="PANTHER" id="PTHR32024">
    <property type="entry name" value="TRK SYSTEM POTASSIUM UPTAKE PROTEIN TRKG-RELATED"/>
    <property type="match status" value="1"/>
</dbReference>
<evidence type="ECO:0000256" key="1">
    <source>
        <dbReference type="ARBA" id="ARBA00004651"/>
    </source>
</evidence>
<dbReference type="GO" id="GO:0008324">
    <property type="term" value="F:monoatomic cation transmembrane transporter activity"/>
    <property type="evidence" value="ECO:0007669"/>
    <property type="project" value="InterPro"/>
</dbReference>
<evidence type="ECO:0000256" key="9">
    <source>
        <dbReference type="SAM" id="Phobius"/>
    </source>
</evidence>
<comment type="subcellular location">
    <subcellularLocation>
        <location evidence="1">Cell membrane</location>
        <topology evidence="1">Multi-pass membrane protein</topology>
    </subcellularLocation>
</comment>
<evidence type="ECO:0000313" key="10">
    <source>
        <dbReference type="EMBL" id="QTL98310.1"/>
    </source>
</evidence>
<dbReference type="AlphaFoldDB" id="A0A8A7KAP5"/>
<dbReference type="RefSeq" id="WP_269059926.1">
    <property type="nucleotide sequence ID" value="NZ_CP046640.1"/>
</dbReference>
<dbReference type="EMBL" id="CP046640">
    <property type="protein sequence ID" value="QTL98310.1"/>
    <property type="molecule type" value="Genomic_DNA"/>
</dbReference>
<feature type="transmembrane region" description="Helical" evidence="9">
    <location>
        <begin position="58"/>
        <end position="79"/>
    </location>
</feature>
<evidence type="ECO:0000256" key="4">
    <source>
        <dbReference type="ARBA" id="ARBA00022475"/>
    </source>
</evidence>
<evidence type="ECO:0000256" key="7">
    <source>
        <dbReference type="ARBA" id="ARBA00023065"/>
    </source>
</evidence>
<evidence type="ECO:0000256" key="3">
    <source>
        <dbReference type="ARBA" id="ARBA00022448"/>
    </source>
</evidence>
<keyword evidence="5 9" id="KW-0812">Transmembrane</keyword>
<keyword evidence="11" id="KW-1185">Reference proteome</keyword>
<feature type="transmembrane region" description="Helical" evidence="9">
    <location>
        <begin position="242"/>
        <end position="263"/>
    </location>
</feature>
<evidence type="ECO:0000256" key="5">
    <source>
        <dbReference type="ARBA" id="ARBA00022692"/>
    </source>
</evidence>
<feature type="transmembrane region" description="Helical" evidence="9">
    <location>
        <begin position="107"/>
        <end position="129"/>
    </location>
</feature>
<dbReference type="Proteomes" id="UP000665020">
    <property type="component" value="Chromosome"/>
</dbReference>
<dbReference type="Pfam" id="PF02386">
    <property type="entry name" value="TrkH"/>
    <property type="match status" value="1"/>
</dbReference>
<dbReference type="GO" id="GO:0005886">
    <property type="term" value="C:plasma membrane"/>
    <property type="evidence" value="ECO:0007669"/>
    <property type="project" value="UniProtKB-SubCell"/>
</dbReference>
<evidence type="ECO:0000256" key="2">
    <source>
        <dbReference type="ARBA" id="ARBA00009137"/>
    </source>
</evidence>
<feature type="transmembrane region" description="Helical" evidence="9">
    <location>
        <begin position="15"/>
        <end position="37"/>
    </location>
</feature>
<keyword evidence="8 9" id="KW-0472">Membrane</keyword>
<organism evidence="10 11">
    <name type="scientific">Iocasia fonsfrigidae</name>
    <dbReference type="NCBI Taxonomy" id="2682810"/>
    <lineage>
        <taxon>Bacteria</taxon>
        <taxon>Bacillati</taxon>
        <taxon>Bacillota</taxon>
        <taxon>Clostridia</taxon>
        <taxon>Halanaerobiales</taxon>
        <taxon>Halanaerobiaceae</taxon>
        <taxon>Iocasia</taxon>
    </lineage>
</organism>
<feature type="transmembrane region" description="Helical" evidence="9">
    <location>
        <begin position="183"/>
        <end position="203"/>
    </location>
</feature>